<comment type="caution">
    <text evidence="7">The sequence shown here is derived from an EMBL/GenBank/DDBJ whole genome shotgun (WGS) entry which is preliminary data.</text>
</comment>
<keyword evidence="4" id="KW-0862">Zinc</keyword>
<dbReference type="Proteomes" id="UP001198571">
    <property type="component" value="Unassembled WGS sequence"/>
</dbReference>
<protein>
    <submittedName>
        <fullName evidence="7">Mov34/MPN/PAD-1 family protein</fullName>
    </submittedName>
</protein>
<evidence type="ECO:0000256" key="5">
    <source>
        <dbReference type="ARBA" id="ARBA00023049"/>
    </source>
</evidence>
<gene>
    <name evidence="7" type="ORF">H0485_14650</name>
</gene>
<keyword evidence="2" id="KW-0479">Metal-binding</keyword>
<dbReference type="InterPro" id="IPR028090">
    <property type="entry name" value="JAB_dom_prok"/>
</dbReference>
<evidence type="ECO:0000256" key="4">
    <source>
        <dbReference type="ARBA" id="ARBA00022833"/>
    </source>
</evidence>
<dbReference type="Gene3D" id="3.40.140.10">
    <property type="entry name" value="Cytidine Deaminase, domain 2"/>
    <property type="match status" value="1"/>
</dbReference>
<dbReference type="RefSeq" id="WP_354002452.1">
    <property type="nucleotide sequence ID" value="NZ_JACDXX010000014.1"/>
</dbReference>
<dbReference type="EMBL" id="JACDXX010000014">
    <property type="protein sequence ID" value="MCB5411229.1"/>
    <property type="molecule type" value="Genomic_DNA"/>
</dbReference>
<keyword evidence="1" id="KW-0645">Protease</keyword>
<name>A0ABS8CPA6_9RHOB</name>
<proteinExistence type="predicted"/>
<evidence type="ECO:0000256" key="3">
    <source>
        <dbReference type="ARBA" id="ARBA00022801"/>
    </source>
</evidence>
<feature type="domain" description="MPN" evidence="6">
    <location>
        <begin position="16"/>
        <end position="149"/>
    </location>
</feature>
<keyword evidence="3" id="KW-0378">Hydrolase</keyword>
<evidence type="ECO:0000256" key="2">
    <source>
        <dbReference type="ARBA" id="ARBA00022723"/>
    </source>
</evidence>
<keyword evidence="8" id="KW-1185">Reference proteome</keyword>
<dbReference type="PROSITE" id="PS50249">
    <property type="entry name" value="MPN"/>
    <property type="match status" value="1"/>
</dbReference>
<keyword evidence="5" id="KW-0482">Metalloprotease</keyword>
<reference evidence="7 8" key="1">
    <citation type="submission" date="2020-07" db="EMBL/GenBank/DDBJ databases">
        <title>Pseudogemmobacter sp. nov., isolated from poultry manure in Taiwan.</title>
        <authorList>
            <person name="Lin S.-Y."/>
            <person name="Tang Y.-S."/>
            <person name="Young C.-C."/>
        </authorList>
    </citation>
    <scope>NUCLEOTIDE SEQUENCE [LARGE SCALE GENOMIC DNA]</scope>
    <source>
        <strain evidence="7 8">CC-YST710</strain>
    </source>
</reference>
<dbReference type="InterPro" id="IPR037518">
    <property type="entry name" value="MPN"/>
</dbReference>
<dbReference type="SUPFAM" id="SSF102712">
    <property type="entry name" value="JAB1/MPN domain"/>
    <property type="match status" value="1"/>
</dbReference>
<evidence type="ECO:0000313" key="7">
    <source>
        <dbReference type="EMBL" id="MCB5411229.1"/>
    </source>
</evidence>
<evidence type="ECO:0000313" key="8">
    <source>
        <dbReference type="Proteomes" id="UP001198571"/>
    </source>
</evidence>
<dbReference type="Pfam" id="PF14464">
    <property type="entry name" value="Prok-JAB"/>
    <property type="match status" value="1"/>
</dbReference>
<evidence type="ECO:0000259" key="6">
    <source>
        <dbReference type="PROSITE" id="PS50249"/>
    </source>
</evidence>
<evidence type="ECO:0000256" key="1">
    <source>
        <dbReference type="ARBA" id="ARBA00022670"/>
    </source>
</evidence>
<sequence>MDRADLHFTSVSGARVTISAKALAMMTEFARKRYHRETGGIMVGHYSDDLTTARIECVSDEPPDSRAGRTWFVRGKVGLAAILEQAWNEGRYYLGEWHSHPGTSPAPSGPDLSSIRKIAGSKAHMCHRPILMIVGGDLRNRLEFSATLASGSSTEPMRRTWGAELAAK</sequence>
<accession>A0ABS8CPA6</accession>
<organism evidence="7 8">
    <name type="scientific">Pseudogemmobacter faecipullorum</name>
    <dbReference type="NCBI Taxonomy" id="2755041"/>
    <lineage>
        <taxon>Bacteria</taxon>
        <taxon>Pseudomonadati</taxon>
        <taxon>Pseudomonadota</taxon>
        <taxon>Alphaproteobacteria</taxon>
        <taxon>Rhodobacterales</taxon>
        <taxon>Paracoccaceae</taxon>
        <taxon>Pseudogemmobacter</taxon>
    </lineage>
</organism>